<feature type="transmembrane region" description="Helical" evidence="3">
    <location>
        <begin position="12"/>
        <end position="29"/>
    </location>
</feature>
<dbReference type="InterPro" id="IPR037401">
    <property type="entry name" value="SnoaL-like"/>
</dbReference>
<dbReference type="Pfam" id="PF13577">
    <property type="entry name" value="SnoaL_4"/>
    <property type="match status" value="1"/>
</dbReference>
<dbReference type="SUPFAM" id="SSF54427">
    <property type="entry name" value="NTF2-like"/>
    <property type="match status" value="1"/>
</dbReference>
<comment type="similarity">
    <text evidence="1">Belongs to the glycosyltransferase 32 family.</text>
</comment>
<gene>
    <name evidence="5" type="ORF">N7530_008075</name>
</gene>
<dbReference type="Gene3D" id="3.90.550.20">
    <property type="match status" value="1"/>
</dbReference>
<keyword evidence="2" id="KW-0808">Transferase</keyword>
<evidence type="ECO:0000256" key="1">
    <source>
        <dbReference type="ARBA" id="ARBA00009003"/>
    </source>
</evidence>
<keyword evidence="3" id="KW-0812">Transmembrane</keyword>
<accession>A0A9W9WP10</accession>
<evidence type="ECO:0000259" key="4">
    <source>
        <dbReference type="Pfam" id="PF13577"/>
    </source>
</evidence>
<dbReference type="InterPro" id="IPR051706">
    <property type="entry name" value="Glycosyltransferase_domain"/>
</dbReference>
<reference evidence="5" key="1">
    <citation type="submission" date="2022-12" db="EMBL/GenBank/DDBJ databases">
        <authorList>
            <person name="Petersen C."/>
        </authorList>
    </citation>
    <scope>NUCLEOTIDE SEQUENCE</scope>
    <source>
        <strain evidence="5">IBT 17660</strain>
    </source>
</reference>
<keyword evidence="6" id="KW-1185">Reference proteome</keyword>
<organism evidence="5 6">
    <name type="scientific">Penicillium desertorum</name>
    <dbReference type="NCBI Taxonomy" id="1303715"/>
    <lineage>
        <taxon>Eukaryota</taxon>
        <taxon>Fungi</taxon>
        <taxon>Dikarya</taxon>
        <taxon>Ascomycota</taxon>
        <taxon>Pezizomycotina</taxon>
        <taxon>Eurotiomycetes</taxon>
        <taxon>Eurotiomycetidae</taxon>
        <taxon>Eurotiales</taxon>
        <taxon>Aspergillaceae</taxon>
        <taxon>Penicillium</taxon>
    </lineage>
</organism>
<dbReference type="Gene3D" id="3.10.450.50">
    <property type="match status" value="1"/>
</dbReference>
<dbReference type="EMBL" id="JAPWDO010000005">
    <property type="protein sequence ID" value="KAJ5470718.1"/>
    <property type="molecule type" value="Genomic_DNA"/>
</dbReference>
<evidence type="ECO:0000313" key="6">
    <source>
        <dbReference type="Proteomes" id="UP001147760"/>
    </source>
</evidence>
<dbReference type="Pfam" id="PF04488">
    <property type="entry name" value="Gly_transf_sug"/>
    <property type="match status" value="1"/>
</dbReference>
<dbReference type="GO" id="GO:0000030">
    <property type="term" value="F:mannosyltransferase activity"/>
    <property type="evidence" value="ECO:0007669"/>
    <property type="project" value="TreeGrafter"/>
</dbReference>
<dbReference type="OrthoDB" id="409543at2759"/>
<dbReference type="Proteomes" id="UP001147760">
    <property type="component" value="Unassembled WGS sequence"/>
</dbReference>
<reference evidence="5" key="2">
    <citation type="journal article" date="2023" name="IMA Fungus">
        <title>Comparative genomic study of the Penicillium genus elucidates a diverse pangenome and 15 lateral gene transfer events.</title>
        <authorList>
            <person name="Petersen C."/>
            <person name="Sorensen T."/>
            <person name="Nielsen M.R."/>
            <person name="Sondergaard T.E."/>
            <person name="Sorensen J.L."/>
            <person name="Fitzpatrick D.A."/>
            <person name="Frisvad J.C."/>
            <person name="Nielsen K.L."/>
        </authorList>
    </citation>
    <scope>NUCLEOTIDE SEQUENCE</scope>
    <source>
        <strain evidence="5">IBT 17660</strain>
    </source>
</reference>
<evidence type="ECO:0000313" key="5">
    <source>
        <dbReference type="EMBL" id="KAJ5470718.1"/>
    </source>
</evidence>
<evidence type="ECO:0000256" key="2">
    <source>
        <dbReference type="ARBA" id="ARBA00022679"/>
    </source>
</evidence>
<keyword evidence="3" id="KW-0472">Membrane</keyword>
<protein>
    <recommendedName>
        <fullName evidence="4">SnoaL-like domain-containing protein</fullName>
    </recommendedName>
</protein>
<dbReference type="GO" id="GO:0016020">
    <property type="term" value="C:membrane"/>
    <property type="evidence" value="ECO:0007669"/>
    <property type="project" value="GOC"/>
</dbReference>
<feature type="domain" description="SnoaL-like" evidence="4">
    <location>
        <begin position="329"/>
        <end position="456"/>
    </location>
</feature>
<sequence>MVLISGKRWTRFIAVGILSLVLIFSIHLLDFANPFSNPGELSASMDIITSCATSDSEHPNDSHSALPQIPNVVHQIWKTTDLRTYSTQMTASHDHWKQTLEPLNYTIKLWTDDDILQLINGSYPWLLSTYEGYPQNIQRADMARLLVVHAEGGIYADLDVYPTSATQIQCLQSLNLEAIFAPVSGTLGLSNHFFMAEPRSPFLQWALYEGKRRGGATSRFIPIPYLRVFWSTGPTMVTAAFRKYAWLYGTLQNNLGLLDDGYSTAVIQHKAGRSWHGSDGRAFNYIADHSGSGRCFLFYHFGSRLFREKTLPIVTMESIPSLPATLNPSLSGRDAITDALYRCVLGLDTNDLALFDSAFTPTATFSINGKVSSGLPAIHTNCFDVIKKLDTTHFVTNIRINIADSGVKAAATASAIAQHYPGGKGNEANAPRLLAGAQYYADFVKDEGSRLWKIETFKAVTPWSEGDWGVINVNEE</sequence>
<evidence type="ECO:0000256" key="3">
    <source>
        <dbReference type="SAM" id="Phobius"/>
    </source>
</evidence>
<dbReference type="GO" id="GO:0051999">
    <property type="term" value="P:mannosyl-inositol phosphorylceramide biosynthetic process"/>
    <property type="evidence" value="ECO:0007669"/>
    <property type="project" value="TreeGrafter"/>
</dbReference>
<dbReference type="InterPro" id="IPR007577">
    <property type="entry name" value="GlycoTrfase_DXD_sugar-bd_CS"/>
</dbReference>
<dbReference type="PANTHER" id="PTHR32385:SF22">
    <property type="entry name" value="MANNOSYL PHOSPHORYLINOSITOL CERAMIDE SYNTHASE SUR1"/>
    <property type="match status" value="1"/>
</dbReference>
<comment type="caution">
    <text evidence="5">The sequence shown here is derived from an EMBL/GenBank/DDBJ whole genome shotgun (WGS) entry which is preliminary data.</text>
</comment>
<name>A0A9W9WP10_9EURO</name>
<proteinExistence type="inferred from homology"/>
<keyword evidence="3" id="KW-1133">Transmembrane helix</keyword>
<dbReference type="PANTHER" id="PTHR32385">
    <property type="entry name" value="MANNOSYL PHOSPHORYLINOSITOL CERAMIDE SYNTHASE"/>
    <property type="match status" value="1"/>
</dbReference>
<dbReference type="InterPro" id="IPR032710">
    <property type="entry name" value="NTF2-like_dom_sf"/>
</dbReference>
<dbReference type="AlphaFoldDB" id="A0A9W9WP10"/>
<dbReference type="InterPro" id="IPR029044">
    <property type="entry name" value="Nucleotide-diphossugar_trans"/>
</dbReference>
<dbReference type="SUPFAM" id="SSF53448">
    <property type="entry name" value="Nucleotide-diphospho-sugar transferases"/>
    <property type="match status" value="1"/>
</dbReference>